<evidence type="ECO:0000256" key="1">
    <source>
        <dbReference type="SAM" id="Phobius"/>
    </source>
</evidence>
<evidence type="ECO:0000313" key="2">
    <source>
        <dbReference type="EMBL" id="HGT71385.1"/>
    </source>
</evidence>
<keyword evidence="1" id="KW-0812">Transmembrane</keyword>
<organism evidence="2">
    <name type="scientific">candidate division CPR3 bacterium</name>
    <dbReference type="NCBI Taxonomy" id="2268181"/>
    <lineage>
        <taxon>Bacteria</taxon>
        <taxon>Bacteria division CPR3</taxon>
    </lineage>
</organism>
<dbReference type="EMBL" id="DSYQ01000024">
    <property type="protein sequence ID" value="HGT71385.1"/>
    <property type="molecule type" value="Genomic_DNA"/>
</dbReference>
<keyword evidence="1" id="KW-1133">Transmembrane helix</keyword>
<proteinExistence type="predicted"/>
<protein>
    <submittedName>
        <fullName evidence="2">Uncharacterized protein</fullName>
    </submittedName>
</protein>
<sequence>MLKNKKFWSDIAVLFLVMVAIVFSLLFFKQRIETIKETQVFKNITDDWKRYDESGLISFKYPQDWEIEMADTFKNGSAMYYEIYKKDNKEKTLTGLTISELRSINIPEPVYAIQVSIPFGKQNYIILSTSTNNEEKNIFYNIASTIEFKK</sequence>
<gene>
    <name evidence="2" type="ORF">ENT43_03945</name>
</gene>
<name>A0A7C4RAZ9_UNCC3</name>
<keyword evidence="1" id="KW-0472">Membrane</keyword>
<accession>A0A7C4RAZ9</accession>
<feature type="transmembrane region" description="Helical" evidence="1">
    <location>
        <begin position="7"/>
        <end position="28"/>
    </location>
</feature>
<reference evidence="2" key="1">
    <citation type="journal article" date="2020" name="mSystems">
        <title>Genome- and Community-Level Interaction Insights into Carbon Utilization and Element Cycling Functions of Hydrothermarchaeota in Hydrothermal Sediment.</title>
        <authorList>
            <person name="Zhou Z."/>
            <person name="Liu Y."/>
            <person name="Xu W."/>
            <person name="Pan J."/>
            <person name="Luo Z.H."/>
            <person name="Li M."/>
        </authorList>
    </citation>
    <scope>NUCLEOTIDE SEQUENCE [LARGE SCALE GENOMIC DNA]</scope>
    <source>
        <strain evidence="2">SpSt-579</strain>
    </source>
</reference>
<comment type="caution">
    <text evidence="2">The sequence shown here is derived from an EMBL/GenBank/DDBJ whole genome shotgun (WGS) entry which is preliminary data.</text>
</comment>
<dbReference type="AlphaFoldDB" id="A0A7C4RAZ9"/>